<dbReference type="EMBL" id="JACLAU010000037">
    <property type="protein sequence ID" value="MBC2653164.1"/>
    <property type="molecule type" value="Genomic_DNA"/>
</dbReference>
<dbReference type="RefSeq" id="WP_185684552.1">
    <property type="nucleotide sequence ID" value="NZ_JACLAU010000037.1"/>
</dbReference>
<organism evidence="1 2">
    <name type="scientific">Novosphingobium aerophilum</name>
    <dbReference type="NCBI Taxonomy" id="2839843"/>
    <lineage>
        <taxon>Bacteria</taxon>
        <taxon>Pseudomonadati</taxon>
        <taxon>Pseudomonadota</taxon>
        <taxon>Alphaproteobacteria</taxon>
        <taxon>Sphingomonadales</taxon>
        <taxon>Sphingomonadaceae</taxon>
        <taxon>Novosphingobium</taxon>
    </lineage>
</organism>
<dbReference type="Proteomes" id="UP000520156">
    <property type="component" value="Unassembled WGS sequence"/>
</dbReference>
<name>A0A7X1KDB6_9SPHN</name>
<gene>
    <name evidence="1" type="ORF">H7F49_15840</name>
</gene>
<sequence>MGREAVTLAAVGDLRGEVRALLESQDLILRGALRRTFARADIRDPVVDNGALSFVCGNETVRLELGEVMAEAWRQILLRPAPSLREKLGLGPGRRALVTGDCDDPALVEALSGMTTAQRDEAAMVIARIAGAADLDRALGLAEQAGRPLWTIYAKGKGASFGDGAVRERMRAAGWRDTKSCAVSAALTATRYHPPA</sequence>
<reference evidence="1 2" key="1">
    <citation type="submission" date="2020-08" db="EMBL/GenBank/DDBJ databases">
        <title>The genome sequence of Novosphingobium flavum 4Y4.</title>
        <authorList>
            <person name="Liu Y."/>
        </authorList>
    </citation>
    <scope>NUCLEOTIDE SEQUENCE [LARGE SCALE GENOMIC DNA]</scope>
    <source>
        <strain evidence="1 2">4Y4</strain>
    </source>
</reference>
<keyword evidence="2" id="KW-1185">Reference proteome</keyword>
<proteinExistence type="predicted"/>
<evidence type="ECO:0000313" key="1">
    <source>
        <dbReference type="EMBL" id="MBC2653164.1"/>
    </source>
</evidence>
<evidence type="ECO:0000313" key="2">
    <source>
        <dbReference type="Proteomes" id="UP000520156"/>
    </source>
</evidence>
<dbReference type="AlphaFoldDB" id="A0A7X1KDB6"/>
<accession>A0A7X1KDB6</accession>
<protein>
    <submittedName>
        <fullName evidence="1">Uncharacterized protein</fullName>
    </submittedName>
</protein>
<comment type="caution">
    <text evidence="1">The sequence shown here is derived from an EMBL/GenBank/DDBJ whole genome shotgun (WGS) entry which is preliminary data.</text>
</comment>